<evidence type="ECO:0000259" key="3">
    <source>
        <dbReference type="Pfam" id="PF11954"/>
    </source>
</evidence>
<dbReference type="Gene3D" id="2.40.128.600">
    <property type="match status" value="1"/>
</dbReference>
<comment type="similarity">
    <text evidence="1">Belongs to the peptidase S12 family.</text>
</comment>
<gene>
    <name evidence="4" type="ORF">K505DRAFT_310572</name>
</gene>
<dbReference type="InterPro" id="IPR001466">
    <property type="entry name" value="Beta-lactam-related"/>
</dbReference>
<organism evidence="4 5">
    <name type="scientific">Melanomma pulvis-pyrius CBS 109.77</name>
    <dbReference type="NCBI Taxonomy" id="1314802"/>
    <lineage>
        <taxon>Eukaryota</taxon>
        <taxon>Fungi</taxon>
        <taxon>Dikarya</taxon>
        <taxon>Ascomycota</taxon>
        <taxon>Pezizomycotina</taxon>
        <taxon>Dothideomycetes</taxon>
        <taxon>Pleosporomycetidae</taxon>
        <taxon>Pleosporales</taxon>
        <taxon>Melanommataceae</taxon>
        <taxon>Melanomma</taxon>
    </lineage>
</organism>
<evidence type="ECO:0000313" key="4">
    <source>
        <dbReference type="EMBL" id="KAF2790876.1"/>
    </source>
</evidence>
<dbReference type="PANTHER" id="PTHR46825:SF9">
    <property type="entry name" value="BETA-LACTAMASE-RELATED DOMAIN-CONTAINING PROTEIN"/>
    <property type="match status" value="1"/>
</dbReference>
<feature type="domain" description="Peptidase S12 Pab87-related C-terminal" evidence="3">
    <location>
        <begin position="399"/>
        <end position="498"/>
    </location>
</feature>
<keyword evidence="5" id="KW-1185">Reference proteome</keyword>
<evidence type="ECO:0000313" key="5">
    <source>
        <dbReference type="Proteomes" id="UP000799757"/>
    </source>
</evidence>
<dbReference type="InterPro" id="IPR012338">
    <property type="entry name" value="Beta-lactam/transpept-like"/>
</dbReference>
<dbReference type="InterPro" id="IPR021860">
    <property type="entry name" value="Peptidase_S12_Pab87-rel_C"/>
</dbReference>
<evidence type="ECO:0000259" key="2">
    <source>
        <dbReference type="Pfam" id="PF00144"/>
    </source>
</evidence>
<protein>
    <submittedName>
        <fullName evidence="4">Beta-lactamase/transpeptidase-like protein</fullName>
    </submittedName>
</protein>
<feature type="domain" description="Beta-lactamase-related" evidence="2">
    <location>
        <begin position="8"/>
        <end position="341"/>
    </location>
</feature>
<accession>A0A6A6X3D3</accession>
<name>A0A6A6X3D3_9PLEO</name>
<dbReference type="Pfam" id="PF11954">
    <property type="entry name" value="DUF3471"/>
    <property type="match status" value="1"/>
</dbReference>
<dbReference type="InterPro" id="IPR050491">
    <property type="entry name" value="AmpC-like"/>
</dbReference>
<evidence type="ECO:0000256" key="1">
    <source>
        <dbReference type="ARBA" id="ARBA00038215"/>
    </source>
</evidence>
<dbReference type="AlphaFoldDB" id="A0A6A6X3D3"/>
<dbReference type="OrthoDB" id="5946976at2759"/>
<dbReference type="EMBL" id="MU002049">
    <property type="protein sequence ID" value="KAF2790876.1"/>
    <property type="molecule type" value="Genomic_DNA"/>
</dbReference>
<reference evidence="4" key="1">
    <citation type="journal article" date="2020" name="Stud. Mycol.">
        <title>101 Dothideomycetes genomes: a test case for predicting lifestyles and emergence of pathogens.</title>
        <authorList>
            <person name="Haridas S."/>
            <person name="Albert R."/>
            <person name="Binder M."/>
            <person name="Bloem J."/>
            <person name="Labutti K."/>
            <person name="Salamov A."/>
            <person name="Andreopoulos B."/>
            <person name="Baker S."/>
            <person name="Barry K."/>
            <person name="Bills G."/>
            <person name="Bluhm B."/>
            <person name="Cannon C."/>
            <person name="Castanera R."/>
            <person name="Culley D."/>
            <person name="Daum C."/>
            <person name="Ezra D."/>
            <person name="Gonzalez J."/>
            <person name="Henrissat B."/>
            <person name="Kuo A."/>
            <person name="Liang C."/>
            <person name="Lipzen A."/>
            <person name="Lutzoni F."/>
            <person name="Magnuson J."/>
            <person name="Mondo S."/>
            <person name="Nolan M."/>
            <person name="Ohm R."/>
            <person name="Pangilinan J."/>
            <person name="Park H.-J."/>
            <person name="Ramirez L."/>
            <person name="Alfaro M."/>
            <person name="Sun H."/>
            <person name="Tritt A."/>
            <person name="Yoshinaga Y."/>
            <person name="Zwiers L.-H."/>
            <person name="Turgeon B."/>
            <person name="Goodwin S."/>
            <person name="Spatafora J."/>
            <person name="Crous P."/>
            <person name="Grigoriev I."/>
        </authorList>
    </citation>
    <scope>NUCLEOTIDE SEQUENCE</scope>
    <source>
        <strain evidence="4">CBS 109.77</strain>
    </source>
</reference>
<dbReference type="PANTHER" id="PTHR46825">
    <property type="entry name" value="D-ALANYL-D-ALANINE-CARBOXYPEPTIDASE/ENDOPEPTIDASE AMPH"/>
    <property type="match status" value="1"/>
</dbReference>
<sequence length="502" mass="56807">MAHKTSDFDRLVQELMNEWKVPGLAIAVIHGDEIYTKGYGVAKFPNEKVTADTLFNCASTSKSFTAGAIALLVEDNDKYPNVQWTTPVSNLLSDDFVLPDPQYTENVTIEDILSHRSGMPGHDSSYLGIHASYPDTPKSVTRNLRNLPLSRPLRTEYQYCNMMYTAASYMVEVLSGESYADFLKSRFWDPLQMSNTYHDISGVESGNAAEHLAHGHVWDEKGESYINVPKHNEPEGQGAGCIYSCVKDYAKWVQSMIKGSGPLPRKAHKELVKPRAIDHLDDEDRMPFYSQSLYALGWYVESYRGHTVIGHDGYVTGFKSLMRYMPEKEWGIVIFGNSNGAGATEDILCGHLIDELLNIPTPERVDWATFRRDRYKKYKEKENEDENKDLPVRPNTASAVSVPLTQFAGKYHNAGYHDLVLKVKDAKLQADCSDRCFGFVLFFEHIFQDVFITEMQDSLDGSKSRIRAEFQRDAGGQLSSLGVAFEEDMKDQLIWFTRVEST</sequence>
<dbReference type="Pfam" id="PF00144">
    <property type="entry name" value="Beta-lactamase"/>
    <property type="match status" value="1"/>
</dbReference>
<dbReference type="SUPFAM" id="SSF56601">
    <property type="entry name" value="beta-lactamase/transpeptidase-like"/>
    <property type="match status" value="1"/>
</dbReference>
<dbReference type="Gene3D" id="3.40.710.10">
    <property type="entry name" value="DD-peptidase/beta-lactamase superfamily"/>
    <property type="match status" value="1"/>
</dbReference>
<dbReference type="Proteomes" id="UP000799757">
    <property type="component" value="Unassembled WGS sequence"/>
</dbReference>
<proteinExistence type="inferred from homology"/>